<feature type="domain" description="F-box" evidence="2">
    <location>
        <begin position="79"/>
        <end position="103"/>
    </location>
</feature>
<dbReference type="GeneID" id="38785450"/>
<protein>
    <recommendedName>
        <fullName evidence="2">F-box domain-containing protein</fullName>
    </recommendedName>
</protein>
<organism evidence="3 4">
    <name type="scientific">Sparassis crispa</name>
    <dbReference type="NCBI Taxonomy" id="139825"/>
    <lineage>
        <taxon>Eukaryota</taxon>
        <taxon>Fungi</taxon>
        <taxon>Dikarya</taxon>
        <taxon>Basidiomycota</taxon>
        <taxon>Agaricomycotina</taxon>
        <taxon>Agaricomycetes</taxon>
        <taxon>Polyporales</taxon>
        <taxon>Sparassidaceae</taxon>
        <taxon>Sparassis</taxon>
    </lineage>
</organism>
<dbReference type="OrthoDB" id="2767912at2759"/>
<evidence type="ECO:0000313" key="3">
    <source>
        <dbReference type="EMBL" id="GBE88533.1"/>
    </source>
</evidence>
<gene>
    <name evidence="3" type="ORF">SCP_1303490</name>
</gene>
<evidence type="ECO:0000256" key="1">
    <source>
        <dbReference type="SAM" id="MobiDB-lite"/>
    </source>
</evidence>
<dbReference type="RefSeq" id="XP_027619446.1">
    <property type="nucleotide sequence ID" value="XM_027763645.1"/>
</dbReference>
<dbReference type="InterPro" id="IPR032675">
    <property type="entry name" value="LRR_dom_sf"/>
</dbReference>
<proteinExistence type="predicted"/>
<dbReference type="EMBL" id="BFAD01000013">
    <property type="protein sequence ID" value="GBE88533.1"/>
    <property type="molecule type" value="Genomic_DNA"/>
</dbReference>
<dbReference type="Gene3D" id="3.80.10.10">
    <property type="entry name" value="Ribonuclease Inhibitor"/>
    <property type="match status" value="1"/>
</dbReference>
<dbReference type="AlphaFoldDB" id="A0A401H2C0"/>
<dbReference type="InParanoid" id="A0A401H2C0"/>
<name>A0A401H2C0_9APHY</name>
<dbReference type="InterPro" id="IPR001810">
    <property type="entry name" value="F-box_dom"/>
</dbReference>
<evidence type="ECO:0000259" key="2">
    <source>
        <dbReference type="Pfam" id="PF12937"/>
    </source>
</evidence>
<dbReference type="Pfam" id="PF12937">
    <property type="entry name" value="F-box-like"/>
    <property type="match status" value="1"/>
</dbReference>
<accession>A0A401H2C0</accession>
<evidence type="ECO:0000313" key="4">
    <source>
        <dbReference type="Proteomes" id="UP000287166"/>
    </source>
</evidence>
<feature type="compositionally biased region" description="Low complexity" evidence="1">
    <location>
        <begin position="8"/>
        <end position="19"/>
    </location>
</feature>
<dbReference type="SUPFAM" id="SSF52047">
    <property type="entry name" value="RNI-like"/>
    <property type="match status" value="1"/>
</dbReference>
<dbReference type="Gene3D" id="1.20.1280.50">
    <property type="match status" value="1"/>
</dbReference>
<dbReference type="Proteomes" id="UP000287166">
    <property type="component" value="Unassembled WGS sequence"/>
</dbReference>
<comment type="caution">
    <text evidence="3">The sequence shown here is derived from an EMBL/GenBank/DDBJ whole genome shotgun (WGS) entry which is preliminary data.</text>
</comment>
<keyword evidence="4" id="KW-1185">Reference proteome</keyword>
<sequence>MIKMNHEASSTASTTLSMTDDAHSGSSTSQVCKESIDSRNGDMAHSAHLHRLDEDVFRLILEAAHEATEDRWELLFATRVASVCRAWRRIAIDTPSLWAKIFLLLRRTHDPLASLSTYLTRSRSQRLDVRIVTSRYSACTPPKILGYQAKVLPDVSLVAVFELLVPHIQRWRSMTVDVSQPSDLMQMCIDLWCGTAESLEVLSLLCELYNVASGLPPPPRLSPLHLPPTFSAPRMRSLVLQSTTWFKDEKPMHRCFPSLGNLQLHSTSLPTVGTFLAMLQPLRQLRHICLTDMGDLDGPRIPAVRQNFPALVSITFRFLYPEIPPGFLSLIEAPSLEKLTIQFPMLPLIPPYAPCFPSLHILQIDNSFYYYTAPECFTPVAALSDQFDCIEVIGLHNRGAVMSFIRAVNSRSVVRILSGHYSISLEICHRGRFSAQNFQRVVKQMMKDCTSAGASNGADTWQWSPNTARMHLHVRTCRVQSQRNAVLSPKVRRWSEDTMHSFSWSSDVEGENSIKWSVLPPNE</sequence>
<reference evidence="3 4" key="1">
    <citation type="journal article" date="2018" name="Sci. Rep.">
        <title>Genome sequence of the cauliflower mushroom Sparassis crispa (Hanabiratake) and its association with beneficial usage.</title>
        <authorList>
            <person name="Kiyama R."/>
            <person name="Furutani Y."/>
            <person name="Kawaguchi K."/>
            <person name="Nakanishi T."/>
        </authorList>
    </citation>
    <scope>NUCLEOTIDE SEQUENCE [LARGE SCALE GENOMIC DNA]</scope>
</reference>
<dbReference type="STRING" id="139825.A0A401H2C0"/>
<feature type="region of interest" description="Disordered" evidence="1">
    <location>
        <begin position="1"/>
        <end position="37"/>
    </location>
</feature>